<name>A0A2P6N9X8_9EUKA</name>
<evidence type="ECO:0000256" key="1">
    <source>
        <dbReference type="SAM" id="MobiDB-lite"/>
    </source>
</evidence>
<gene>
    <name evidence="3" type="ORF">PROFUN_11495</name>
</gene>
<dbReference type="InParanoid" id="A0A2P6N9X8"/>
<keyword evidence="2" id="KW-0732">Signal</keyword>
<dbReference type="Proteomes" id="UP000241769">
    <property type="component" value="Unassembled WGS sequence"/>
</dbReference>
<sequence>MPSECVWMIARAMKLSLLLGIYKWSSVNVSTMEAEPPVRVTEGLRMQCANAPGGNKLSPYHESSHLPYLYNVRRVVRGYRFGSENKPRSRRTFDSQRKWASNTHVSAANHVRSESEPTTGLPEDLCHAAAEPRSQKLDLTVAEKYPQRFILSERALREPNRRVSGAKYVSSDYASCEMITVHPNKSLITPPLIPSQMQDSFIKLQRETEQLSFDLRRSLEKRGVKPRSPMKDSGRHTWSAAKGETRAVISSPY</sequence>
<accession>A0A2P6N9X8</accession>
<feature type="region of interest" description="Disordered" evidence="1">
    <location>
        <begin position="220"/>
        <end position="253"/>
    </location>
</feature>
<feature type="chain" id="PRO_5015175097" evidence="2">
    <location>
        <begin position="21"/>
        <end position="253"/>
    </location>
</feature>
<reference evidence="3 4" key="1">
    <citation type="journal article" date="2018" name="Genome Biol. Evol.">
        <title>Multiple Roots of Fruiting Body Formation in Amoebozoa.</title>
        <authorList>
            <person name="Hillmann F."/>
            <person name="Forbes G."/>
            <person name="Novohradska S."/>
            <person name="Ferling I."/>
            <person name="Riege K."/>
            <person name="Groth M."/>
            <person name="Westermann M."/>
            <person name="Marz M."/>
            <person name="Spaller T."/>
            <person name="Winckler T."/>
            <person name="Schaap P."/>
            <person name="Glockner G."/>
        </authorList>
    </citation>
    <scope>NUCLEOTIDE SEQUENCE [LARGE SCALE GENOMIC DNA]</scope>
    <source>
        <strain evidence="3 4">Jena</strain>
    </source>
</reference>
<dbReference type="EMBL" id="MDYQ01000139">
    <property type="protein sequence ID" value="PRP80755.1"/>
    <property type="molecule type" value="Genomic_DNA"/>
</dbReference>
<evidence type="ECO:0000313" key="4">
    <source>
        <dbReference type="Proteomes" id="UP000241769"/>
    </source>
</evidence>
<organism evidence="3 4">
    <name type="scientific">Planoprotostelium fungivorum</name>
    <dbReference type="NCBI Taxonomy" id="1890364"/>
    <lineage>
        <taxon>Eukaryota</taxon>
        <taxon>Amoebozoa</taxon>
        <taxon>Evosea</taxon>
        <taxon>Variosea</taxon>
        <taxon>Cavosteliida</taxon>
        <taxon>Cavosteliaceae</taxon>
        <taxon>Planoprotostelium</taxon>
    </lineage>
</organism>
<protein>
    <submittedName>
        <fullName evidence="3">Uncharacterized protein</fullName>
    </submittedName>
</protein>
<feature type="signal peptide" evidence="2">
    <location>
        <begin position="1"/>
        <end position="20"/>
    </location>
</feature>
<evidence type="ECO:0000256" key="2">
    <source>
        <dbReference type="SAM" id="SignalP"/>
    </source>
</evidence>
<feature type="compositionally biased region" description="Basic and acidic residues" evidence="1">
    <location>
        <begin position="220"/>
        <end position="235"/>
    </location>
</feature>
<keyword evidence="4" id="KW-1185">Reference proteome</keyword>
<comment type="caution">
    <text evidence="3">The sequence shown here is derived from an EMBL/GenBank/DDBJ whole genome shotgun (WGS) entry which is preliminary data.</text>
</comment>
<evidence type="ECO:0000313" key="3">
    <source>
        <dbReference type="EMBL" id="PRP80755.1"/>
    </source>
</evidence>
<dbReference type="AlphaFoldDB" id="A0A2P6N9X8"/>
<proteinExistence type="predicted"/>